<evidence type="ECO:0000256" key="4">
    <source>
        <dbReference type="ARBA" id="ARBA00018672"/>
    </source>
</evidence>
<keyword evidence="6" id="KW-0418">Kinase</keyword>
<dbReference type="InterPro" id="IPR003661">
    <property type="entry name" value="HisK_dim/P_dom"/>
</dbReference>
<accession>A0A926IC84</accession>
<dbReference type="PANTHER" id="PTHR45339">
    <property type="entry name" value="HYBRID SIGNAL TRANSDUCTION HISTIDINE KINASE J"/>
    <property type="match status" value="1"/>
</dbReference>
<dbReference type="SMART" id="SM00387">
    <property type="entry name" value="HATPase_c"/>
    <property type="match status" value="1"/>
</dbReference>
<dbReference type="Pfam" id="PF00512">
    <property type="entry name" value="HisKA"/>
    <property type="match status" value="1"/>
</dbReference>
<keyword evidence="7" id="KW-0902">Two-component regulatory system</keyword>
<feature type="domain" description="Histidine kinase" evidence="12">
    <location>
        <begin position="345"/>
        <end position="570"/>
    </location>
</feature>
<dbReference type="PANTHER" id="PTHR45339:SF5">
    <property type="entry name" value="HISTIDINE KINASE"/>
    <property type="match status" value="1"/>
</dbReference>
<proteinExistence type="inferred from homology"/>
<gene>
    <name evidence="14" type="ORF">H8709_09620</name>
</gene>
<evidence type="ECO:0000259" key="12">
    <source>
        <dbReference type="PROSITE" id="PS50109"/>
    </source>
</evidence>
<dbReference type="Gene3D" id="3.30.450.20">
    <property type="entry name" value="PAS domain"/>
    <property type="match status" value="1"/>
</dbReference>
<keyword evidence="11" id="KW-0812">Transmembrane</keyword>
<dbReference type="InterPro" id="IPR004358">
    <property type="entry name" value="Sig_transdc_His_kin-like_C"/>
</dbReference>
<sequence>MGKRALRILWTSLACALILCIGVFVWITAYMVSQSGETIHEVGTIYMSQMSTQLKLQFSLFIDSRVAQMEELVGRTAAGDGDAGRQSLDEVKASARGYDYTYLGLYDEDGNGTALFGEDIEIIDEDAFLDGLRRDEKKVAAAKAQSGEELILLGVPAVYQMEDGGRSAALVAGLPMKHIEKNLSLDIGETLVYSHFIRKDGTFILRNADATEDSYFERVLSYGQSPNQTPQKMLRDIERAIANGADHSIVLTIHGEKRSTYFSPLPYSDWYLVSVMPYGTLEEPIMALNGKRIATTLAGCGVITIVLLFLFFLYFRMSQQQMAALDEARKKADSANRSKSEFLSNMSHDIRTPMNAIVGMTSIAKSNLDDAGRVQNCLQKIELSSKHLLGLINDVLDMSKIESGKLTLNMDRLSLREVVDSIVNIVQPQIKEKHQQFDVFIQDVDVEDVYCDGVRLNQVLINLLSNAIKFTPAGGTIYLSLRQEPSPAGESFVRLHFYVKDTGIGMSKAFQERLFEAFERENCERVNKTEGTGLGMAISKYIVDAMQGRIEVHSEPGAGSEFHVTLDLEKALIQVEDMRLPPWKILIVDDDKQICEDAASILREMGADAQWTLDGESALTMAQERHRAGDDYEIILLDWNMPGLSGLETALQFRQQIGGTIPILLISAYEWNHIEQEARRAGVSGFVAKPLFKSTLFYALNHYMGIAPEEMSSPEKEMQMLSGKRILLAEDNDLNWEIADALLTQLGLVIERAENGRVCVEKFRRSEPGSYDGILMDIRMPEMDGYEATKAIRAASRPDADIPIIAMTADAFTEDIQRCLACGMNDHITKPIDIAIVIQTLQKHILSGEDHSSSSK</sequence>
<keyword evidence="5 10" id="KW-0597">Phosphoprotein</keyword>
<evidence type="ECO:0000256" key="9">
    <source>
        <dbReference type="ARBA" id="ARBA00074306"/>
    </source>
</evidence>
<keyword evidence="11" id="KW-0472">Membrane</keyword>
<dbReference type="CDD" id="cd00082">
    <property type="entry name" value="HisKA"/>
    <property type="match status" value="1"/>
</dbReference>
<protein>
    <recommendedName>
        <fullName evidence="9">Circadian input-output histidine kinase CikA</fullName>
        <ecNumber evidence="3">2.7.13.3</ecNumber>
    </recommendedName>
    <alternativeName>
        <fullName evidence="4">Stage 0 sporulation protein A homolog</fullName>
    </alternativeName>
</protein>
<reference evidence="14" key="1">
    <citation type="submission" date="2020-08" db="EMBL/GenBank/DDBJ databases">
        <title>Genome public.</title>
        <authorList>
            <person name="Liu C."/>
            <person name="Sun Q."/>
        </authorList>
    </citation>
    <scope>NUCLEOTIDE SEQUENCE</scope>
    <source>
        <strain evidence="14">NSJ-54</strain>
    </source>
</reference>
<evidence type="ECO:0000313" key="15">
    <source>
        <dbReference type="Proteomes" id="UP000660861"/>
    </source>
</evidence>
<keyword evidence="11" id="KW-1133">Transmembrane helix</keyword>
<comment type="caution">
    <text evidence="14">The sequence shown here is derived from an EMBL/GenBank/DDBJ whole genome shotgun (WGS) entry which is preliminary data.</text>
</comment>
<feature type="domain" description="Response regulatory" evidence="13">
    <location>
        <begin position="725"/>
        <end position="845"/>
    </location>
</feature>
<evidence type="ECO:0000256" key="8">
    <source>
        <dbReference type="ARBA" id="ARBA00024867"/>
    </source>
</evidence>
<dbReference type="SMART" id="SM00388">
    <property type="entry name" value="HisKA"/>
    <property type="match status" value="1"/>
</dbReference>
<evidence type="ECO:0000259" key="13">
    <source>
        <dbReference type="PROSITE" id="PS50110"/>
    </source>
</evidence>
<dbReference type="InterPro" id="IPR036890">
    <property type="entry name" value="HATPase_C_sf"/>
</dbReference>
<evidence type="ECO:0000256" key="1">
    <source>
        <dbReference type="ARBA" id="ARBA00000085"/>
    </source>
</evidence>
<name>A0A926IC84_9FIRM</name>
<dbReference type="SUPFAM" id="SSF55874">
    <property type="entry name" value="ATPase domain of HSP90 chaperone/DNA topoisomerase II/histidine kinase"/>
    <property type="match status" value="1"/>
</dbReference>
<feature type="transmembrane region" description="Helical" evidence="11">
    <location>
        <begin position="12"/>
        <end position="32"/>
    </location>
</feature>
<dbReference type="Gene3D" id="1.10.287.130">
    <property type="match status" value="1"/>
</dbReference>
<evidence type="ECO:0000256" key="11">
    <source>
        <dbReference type="SAM" id="Phobius"/>
    </source>
</evidence>
<evidence type="ECO:0000256" key="5">
    <source>
        <dbReference type="ARBA" id="ARBA00022553"/>
    </source>
</evidence>
<evidence type="ECO:0000256" key="2">
    <source>
        <dbReference type="ARBA" id="ARBA00006402"/>
    </source>
</evidence>
<evidence type="ECO:0000256" key="6">
    <source>
        <dbReference type="ARBA" id="ARBA00022777"/>
    </source>
</evidence>
<dbReference type="Gene3D" id="3.30.565.10">
    <property type="entry name" value="Histidine kinase-like ATPase, C-terminal domain"/>
    <property type="match status" value="1"/>
</dbReference>
<dbReference type="EC" id="2.7.13.3" evidence="3"/>
<dbReference type="InterPro" id="IPR011006">
    <property type="entry name" value="CheY-like_superfamily"/>
</dbReference>
<dbReference type="InterPro" id="IPR005467">
    <property type="entry name" value="His_kinase_dom"/>
</dbReference>
<dbReference type="GO" id="GO:0000155">
    <property type="term" value="F:phosphorelay sensor kinase activity"/>
    <property type="evidence" value="ECO:0007669"/>
    <property type="project" value="InterPro"/>
</dbReference>
<feature type="transmembrane region" description="Helical" evidence="11">
    <location>
        <begin position="293"/>
        <end position="315"/>
    </location>
</feature>
<evidence type="ECO:0000256" key="10">
    <source>
        <dbReference type="PROSITE-ProRule" id="PRU00169"/>
    </source>
</evidence>
<comment type="catalytic activity">
    <reaction evidence="1">
        <text>ATP + protein L-histidine = ADP + protein N-phospho-L-histidine.</text>
        <dbReference type="EC" id="2.7.13.3"/>
    </reaction>
</comment>
<dbReference type="Proteomes" id="UP000660861">
    <property type="component" value="Unassembled WGS sequence"/>
</dbReference>
<dbReference type="PROSITE" id="PS50110">
    <property type="entry name" value="RESPONSE_REGULATORY"/>
    <property type="match status" value="2"/>
</dbReference>
<keyword evidence="6" id="KW-0808">Transferase</keyword>
<dbReference type="InterPro" id="IPR036097">
    <property type="entry name" value="HisK_dim/P_sf"/>
</dbReference>
<dbReference type="Pfam" id="PF00072">
    <property type="entry name" value="Response_reg"/>
    <property type="match status" value="2"/>
</dbReference>
<dbReference type="InterPro" id="IPR001789">
    <property type="entry name" value="Sig_transdc_resp-reg_receiver"/>
</dbReference>
<feature type="domain" description="Response regulatory" evidence="13">
    <location>
        <begin position="584"/>
        <end position="704"/>
    </location>
</feature>
<dbReference type="SUPFAM" id="SSF52172">
    <property type="entry name" value="CheY-like"/>
    <property type="match status" value="2"/>
</dbReference>
<comment type="similarity">
    <text evidence="2">In the N-terminal section; belongs to the phytochrome family.</text>
</comment>
<dbReference type="EMBL" id="JACRTC010000006">
    <property type="protein sequence ID" value="MBC8571083.1"/>
    <property type="molecule type" value="Genomic_DNA"/>
</dbReference>
<dbReference type="SUPFAM" id="SSF47384">
    <property type="entry name" value="Homodimeric domain of signal transducing histidine kinase"/>
    <property type="match status" value="1"/>
</dbReference>
<dbReference type="CDD" id="cd16922">
    <property type="entry name" value="HATPase_EvgS-ArcB-TorS-like"/>
    <property type="match status" value="1"/>
</dbReference>
<dbReference type="AlphaFoldDB" id="A0A926IC84"/>
<feature type="modified residue" description="4-aspartylphosphate" evidence="10">
    <location>
        <position position="777"/>
    </location>
</feature>
<comment type="function">
    <text evidence="8">May play the central regulatory role in sporulation. It may be an element of the effector pathway responsible for the activation of sporulation genes in response to nutritional stress. Spo0A may act in concert with spo0H (a sigma factor) to control the expression of some genes that are critical to the sporulation process.</text>
</comment>
<evidence type="ECO:0000256" key="7">
    <source>
        <dbReference type="ARBA" id="ARBA00023012"/>
    </source>
</evidence>
<dbReference type="InterPro" id="IPR003594">
    <property type="entry name" value="HATPase_dom"/>
</dbReference>
<dbReference type="Pfam" id="PF02518">
    <property type="entry name" value="HATPase_c"/>
    <property type="match status" value="1"/>
</dbReference>
<evidence type="ECO:0000256" key="3">
    <source>
        <dbReference type="ARBA" id="ARBA00012438"/>
    </source>
</evidence>
<organism evidence="14 15">
    <name type="scientific">Zongyangia hominis</name>
    <dbReference type="NCBI Taxonomy" id="2763677"/>
    <lineage>
        <taxon>Bacteria</taxon>
        <taxon>Bacillati</taxon>
        <taxon>Bacillota</taxon>
        <taxon>Clostridia</taxon>
        <taxon>Eubacteriales</taxon>
        <taxon>Oscillospiraceae</taxon>
        <taxon>Zongyangia</taxon>
    </lineage>
</organism>
<dbReference type="SMART" id="SM00448">
    <property type="entry name" value="REC"/>
    <property type="match status" value="2"/>
</dbReference>
<dbReference type="CDD" id="cd17546">
    <property type="entry name" value="REC_hyHK_CKI1_RcsC-like"/>
    <property type="match status" value="2"/>
</dbReference>
<keyword evidence="15" id="KW-1185">Reference proteome</keyword>
<dbReference type="Gene3D" id="3.40.50.2300">
    <property type="match status" value="2"/>
</dbReference>
<dbReference type="FunFam" id="3.30.565.10:FF:000010">
    <property type="entry name" value="Sensor histidine kinase RcsC"/>
    <property type="match status" value="1"/>
</dbReference>
<evidence type="ECO:0000313" key="14">
    <source>
        <dbReference type="EMBL" id="MBC8571083.1"/>
    </source>
</evidence>
<dbReference type="PRINTS" id="PR00344">
    <property type="entry name" value="BCTRLSENSOR"/>
</dbReference>
<dbReference type="PROSITE" id="PS50109">
    <property type="entry name" value="HIS_KIN"/>
    <property type="match status" value="1"/>
</dbReference>
<feature type="modified residue" description="4-aspartylphosphate" evidence="10">
    <location>
        <position position="638"/>
    </location>
</feature>